<keyword evidence="3" id="KW-1185">Reference proteome</keyword>
<name>A0A7J7M7P4_9MAGN</name>
<sequence length="212" mass="25017">MIEYYKKPSIWPGVKRVLLDMKDNIFWMVRNGKKVFFWHDHWISESTLADQVPGNDTNNIVTVDQVLHDGEWTIPDNLKIMFQNMGIVFDLVLTDTTAEDECFWKPDSRGRFTTKPAFNEVRHKLPKVWWYSLVWKIPLMPKYSNFGWRLMHNALPTDSELQYRGITTVTCCHFCKKGPKTISHVFWHCEWATAIRDWGIQLFTLNGGITNF</sequence>
<dbReference type="EMBL" id="JACGCM010001726">
    <property type="protein sequence ID" value="KAF6150896.1"/>
    <property type="molecule type" value="Genomic_DNA"/>
</dbReference>
<dbReference type="AlphaFoldDB" id="A0A7J7M7P4"/>
<evidence type="ECO:0000259" key="1">
    <source>
        <dbReference type="Pfam" id="PF13966"/>
    </source>
</evidence>
<protein>
    <recommendedName>
        <fullName evidence="1">Reverse transcriptase zinc-binding domain-containing protein</fullName>
    </recommendedName>
</protein>
<reference evidence="2 3" key="1">
    <citation type="journal article" date="2020" name="IScience">
        <title>Genome Sequencing of the Endangered Kingdonia uniflora (Circaeasteraceae, Ranunculales) Reveals Potential Mechanisms of Evolutionary Specialization.</title>
        <authorList>
            <person name="Sun Y."/>
            <person name="Deng T."/>
            <person name="Zhang A."/>
            <person name="Moore M.J."/>
            <person name="Landis J.B."/>
            <person name="Lin N."/>
            <person name="Zhang H."/>
            <person name="Zhang X."/>
            <person name="Huang J."/>
            <person name="Zhang X."/>
            <person name="Sun H."/>
            <person name="Wang H."/>
        </authorList>
    </citation>
    <scope>NUCLEOTIDE SEQUENCE [LARGE SCALE GENOMIC DNA]</scope>
    <source>
        <strain evidence="2">TB1705</strain>
        <tissue evidence="2">Leaf</tissue>
    </source>
</reference>
<feature type="domain" description="Reverse transcriptase zinc-binding" evidence="1">
    <location>
        <begin position="112"/>
        <end position="194"/>
    </location>
</feature>
<dbReference type="OrthoDB" id="1727818at2759"/>
<evidence type="ECO:0000313" key="2">
    <source>
        <dbReference type="EMBL" id="KAF6150896.1"/>
    </source>
</evidence>
<accession>A0A7J7M7P4</accession>
<organism evidence="2 3">
    <name type="scientific">Kingdonia uniflora</name>
    <dbReference type="NCBI Taxonomy" id="39325"/>
    <lineage>
        <taxon>Eukaryota</taxon>
        <taxon>Viridiplantae</taxon>
        <taxon>Streptophyta</taxon>
        <taxon>Embryophyta</taxon>
        <taxon>Tracheophyta</taxon>
        <taxon>Spermatophyta</taxon>
        <taxon>Magnoliopsida</taxon>
        <taxon>Ranunculales</taxon>
        <taxon>Circaeasteraceae</taxon>
        <taxon>Kingdonia</taxon>
    </lineage>
</organism>
<dbReference type="Pfam" id="PF13966">
    <property type="entry name" value="zf-RVT"/>
    <property type="match status" value="1"/>
</dbReference>
<proteinExistence type="predicted"/>
<dbReference type="Proteomes" id="UP000541444">
    <property type="component" value="Unassembled WGS sequence"/>
</dbReference>
<evidence type="ECO:0000313" key="3">
    <source>
        <dbReference type="Proteomes" id="UP000541444"/>
    </source>
</evidence>
<dbReference type="InterPro" id="IPR026960">
    <property type="entry name" value="RVT-Znf"/>
</dbReference>
<comment type="caution">
    <text evidence="2">The sequence shown here is derived from an EMBL/GenBank/DDBJ whole genome shotgun (WGS) entry which is preliminary data.</text>
</comment>
<gene>
    <name evidence="2" type="ORF">GIB67_020979</name>
</gene>